<dbReference type="OrthoDB" id="9774685at2"/>
<keyword evidence="3" id="KW-1185">Reference proteome</keyword>
<feature type="domain" description="HTH-like" evidence="1">
    <location>
        <begin position="47"/>
        <end position="99"/>
    </location>
</feature>
<dbReference type="KEGG" id="lpn:lpg0794"/>
<dbReference type="HOGENOM" id="CLU_027402_6_6_6"/>
<dbReference type="EMBL" id="AE017354">
    <property type="protein sequence ID" value="AAU26883.1"/>
    <property type="molecule type" value="Genomic_DNA"/>
</dbReference>
<reference evidence="2 3" key="1">
    <citation type="journal article" date="2004" name="Science">
        <title>The genomic sequence of the accidental pathogen Legionella pneumophila.</title>
        <authorList>
            <person name="Chien M."/>
            <person name="Morozova I."/>
            <person name="Shi S."/>
            <person name="Sheng H."/>
            <person name="Chen J."/>
            <person name="Gomez S.M."/>
            <person name="Asamani G."/>
            <person name="Hill K."/>
            <person name="Nuara J."/>
            <person name="Feder M."/>
            <person name="Rineer J."/>
            <person name="Greenberg J.J."/>
            <person name="Steshenko V."/>
            <person name="Park S.H."/>
            <person name="Zhao B."/>
            <person name="Teplitskaya E."/>
            <person name="Edwards J.R."/>
            <person name="Pampou S."/>
            <person name="Georghiou A."/>
            <person name="Chou I.C."/>
            <person name="Iannuccilli W."/>
            <person name="Ulz M.E."/>
            <person name="Kim D.H."/>
            <person name="Geringer-Sameth A."/>
            <person name="Goldsberry C."/>
            <person name="Morozov P."/>
            <person name="Fischer S.G."/>
            <person name="Segal G."/>
            <person name="Qu X."/>
            <person name="Rzhetsky A."/>
            <person name="Zhang P."/>
            <person name="Cayanis E."/>
            <person name="De Jong P.J."/>
            <person name="Ju J."/>
            <person name="Kalachikov S."/>
            <person name="Shuman H.A."/>
            <person name="Russo J.J."/>
        </authorList>
    </citation>
    <scope>NUCLEOTIDE SEQUENCE [LARGE SCALE GENOMIC DNA]</scope>
    <source>
        <strain evidence="3">Philadelphia 1 / ATCC 33152 / DSM 7513</strain>
    </source>
</reference>
<dbReference type="PANTHER" id="PTHR47515:SF2">
    <property type="entry name" value="INTEGRASE CORE DOMAIN PROTEIN"/>
    <property type="match status" value="1"/>
</dbReference>
<sequence length="115" mass="13389">MKPSVRQEVVDYAVNTHTVSLRRACKVEGISDSVYRYKPDSQADEGVIAALQESSERYPAYGFSKLLKVLRRQGHKWNHKRIYRVYCELKLNMRRKGKKRLPNRSPAPLECTSIH</sequence>
<dbReference type="Pfam" id="PF13276">
    <property type="entry name" value="HTH_21"/>
    <property type="match status" value="1"/>
</dbReference>
<dbReference type="eggNOG" id="COG2801">
    <property type="taxonomic scope" value="Bacteria"/>
</dbReference>
<dbReference type="InterPro" id="IPR025948">
    <property type="entry name" value="HTH-like_dom"/>
</dbReference>
<dbReference type="STRING" id="272624.lpg0794"/>
<gene>
    <name evidence="2" type="ordered locus">lpg0794</name>
</gene>
<dbReference type="Proteomes" id="UP000000609">
    <property type="component" value="Chromosome"/>
</dbReference>
<evidence type="ECO:0000259" key="1">
    <source>
        <dbReference type="Pfam" id="PF13276"/>
    </source>
</evidence>
<dbReference type="PaxDb" id="272624-lpg0794"/>
<evidence type="ECO:0000313" key="2">
    <source>
        <dbReference type="EMBL" id="AAU26883.1"/>
    </source>
</evidence>
<evidence type="ECO:0000313" key="3">
    <source>
        <dbReference type="Proteomes" id="UP000000609"/>
    </source>
</evidence>
<dbReference type="PATRIC" id="fig|272624.6.peg.822"/>
<name>Q5ZXD7_LEGPH</name>
<dbReference type="AlphaFoldDB" id="Q5ZXD7"/>
<organism evidence="2 3">
    <name type="scientific">Legionella pneumophila subsp. pneumophila (strain Philadelphia 1 / ATCC 33152 / DSM 7513)</name>
    <dbReference type="NCBI Taxonomy" id="272624"/>
    <lineage>
        <taxon>Bacteria</taxon>
        <taxon>Pseudomonadati</taxon>
        <taxon>Pseudomonadota</taxon>
        <taxon>Gammaproteobacteria</taxon>
        <taxon>Legionellales</taxon>
        <taxon>Legionellaceae</taxon>
        <taxon>Legionella</taxon>
    </lineage>
</organism>
<dbReference type="PANTHER" id="PTHR47515">
    <property type="entry name" value="LOW CALCIUM RESPONSE LOCUS PROTEIN T"/>
    <property type="match status" value="1"/>
</dbReference>
<accession>Q5ZXD7</accession>
<protein>
    <submittedName>
        <fullName evidence="2">ISI400 transposase B</fullName>
    </submittedName>
</protein>
<proteinExistence type="predicted"/>